<accession>A0ABQ2YWR4</accession>
<reference evidence="4" key="1">
    <citation type="journal article" date="2019" name="Int. J. Syst. Evol. Microbiol.">
        <title>The Global Catalogue of Microorganisms (GCM) 10K type strain sequencing project: providing services to taxonomists for standard genome sequencing and annotation.</title>
        <authorList>
            <consortium name="The Broad Institute Genomics Platform"/>
            <consortium name="The Broad Institute Genome Sequencing Center for Infectious Disease"/>
            <person name="Wu L."/>
            <person name="Ma J."/>
        </authorList>
    </citation>
    <scope>NUCLEOTIDE SEQUENCE [LARGE SCALE GENOMIC DNA]</scope>
    <source>
        <strain evidence="4">JCM 4586</strain>
    </source>
</reference>
<feature type="transmembrane region" description="Helical" evidence="2">
    <location>
        <begin position="131"/>
        <end position="149"/>
    </location>
</feature>
<keyword evidence="4" id="KW-1185">Reference proteome</keyword>
<evidence type="ECO:0000256" key="2">
    <source>
        <dbReference type="SAM" id="Phobius"/>
    </source>
</evidence>
<feature type="transmembrane region" description="Helical" evidence="2">
    <location>
        <begin position="89"/>
        <end position="110"/>
    </location>
</feature>
<keyword evidence="2" id="KW-1133">Transmembrane helix</keyword>
<evidence type="ECO:0000313" key="4">
    <source>
        <dbReference type="Proteomes" id="UP000659223"/>
    </source>
</evidence>
<protein>
    <recommendedName>
        <fullName evidence="5">Integral membrane protein</fullName>
    </recommendedName>
</protein>
<name>A0ABQ2YWR4_9ACTN</name>
<evidence type="ECO:0000313" key="3">
    <source>
        <dbReference type="EMBL" id="GGX97916.1"/>
    </source>
</evidence>
<keyword evidence="2" id="KW-0812">Transmembrane</keyword>
<proteinExistence type="predicted"/>
<sequence>MHMSRMQTLPRPHPRSHPPARPRTRPRGRPRGRSRATAGGRAAADGRATRARARPQMRPSARPALPAAILLLLAVAARAGVAERTQEFLDFGAGVLALVSLTSTVLWGLAATDRRLLGSAHRLLAQGVHRGLAVAGLGFLALHIWVKVAEDRTSTAAAAVPFTDNTQPLLIGLGTMAGYLFVAVAVGGAFRSAFSSVGGSRQWRALHMAAYPAWGAALVHGLHAGRPAAGWATAAYALCLAGVAGALALRMRSRLRRERAAREGRGGTA</sequence>
<feature type="compositionally biased region" description="Low complexity" evidence="1">
    <location>
        <begin position="35"/>
        <end position="46"/>
    </location>
</feature>
<organism evidence="3 4">
    <name type="scientific">Streptomyces hiroshimensis</name>
    <dbReference type="NCBI Taxonomy" id="66424"/>
    <lineage>
        <taxon>Bacteria</taxon>
        <taxon>Bacillati</taxon>
        <taxon>Actinomycetota</taxon>
        <taxon>Actinomycetes</taxon>
        <taxon>Kitasatosporales</taxon>
        <taxon>Streptomycetaceae</taxon>
        <taxon>Streptomyces</taxon>
    </lineage>
</organism>
<feature type="compositionally biased region" description="Basic residues" evidence="1">
    <location>
        <begin position="12"/>
        <end position="34"/>
    </location>
</feature>
<comment type="caution">
    <text evidence="3">The sequence shown here is derived from an EMBL/GenBank/DDBJ whole genome shotgun (WGS) entry which is preliminary data.</text>
</comment>
<feature type="transmembrane region" description="Helical" evidence="2">
    <location>
        <begin position="228"/>
        <end position="249"/>
    </location>
</feature>
<evidence type="ECO:0008006" key="5">
    <source>
        <dbReference type="Google" id="ProtNLM"/>
    </source>
</evidence>
<dbReference type="EMBL" id="BMUT01000011">
    <property type="protein sequence ID" value="GGX97916.1"/>
    <property type="molecule type" value="Genomic_DNA"/>
</dbReference>
<feature type="transmembrane region" description="Helical" evidence="2">
    <location>
        <begin position="169"/>
        <end position="193"/>
    </location>
</feature>
<keyword evidence="2" id="KW-0472">Membrane</keyword>
<gene>
    <name evidence="3" type="ORF">GCM10010324_50260</name>
</gene>
<feature type="region of interest" description="Disordered" evidence="1">
    <location>
        <begin position="1"/>
        <end position="60"/>
    </location>
</feature>
<dbReference type="Proteomes" id="UP000659223">
    <property type="component" value="Unassembled WGS sequence"/>
</dbReference>
<feature type="transmembrane region" description="Helical" evidence="2">
    <location>
        <begin position="205"/>
        <end position="222"/>
    </location>
</feature>
<evidence type="ECO:0000256" key="1">
    <source>
        <dbReference type="SAM" id="MobiDB-lite"/>
    </source>
</evidence>